<keyword evidence="8 12" id="KW-0460">Magnesium</keyword>
<feature type="binding site" evidence="12">
    <location>
        <position position="143"/>
    </location>
    <ligand>
        <name>Mg(2+)</name>
        <dbReference type="ChEBI" id="CHEBI:18420"/>
        <label>1</label>
    </ligand>
</feature>
<evidence type="ECO:0000256" key="11">
    <source>
        <dbReference type="ARBA" id="ARBA00023204"/>
    </source>
</evidence>
<evidence type="ECO:0000256" key="13">
    <source>
        <dbReference type="NCBIfam" id="TIGR00228"/>
    </source>
</evidence>
<dbReference type="PANTHER" id="PTHR30194">
    <property type="entry name" value="CROSSOVER JUNCTION ENDODEOXYRIBONUCLEASE RUVC"/>
    <property type="match status" value="1"/>
</dbReference>
<name>A0ABQ4T4Z4_METOR</name>
<evidence type="ECO:0000256" key="3">
    <source>
        <dbReference type="ARBA" id="ARBA00022722"/>
    </source>
</evidence>
<dbReference type="InterPro" id="IPR012337">
    <property type="entry name" value="RNaseH-like_sf"/>
</dbReference>
<feature type="active site" evidence="12">
    <location>
        <position position="143"/>
    </location>
</feature>
<comment type="similarity">
    <text evidence="1 12">Belongs to the RuvC family.</text>
</comment>
<evidence type="ECO:0000313" key="14">
    <source>
        <dbReference type="EMBL" id="GJE26688.1"/>
    </source>
</evidence>
<keyword evidence="9 12" id="KW-0238">DNA-binding</keyword>
<dbReference type="CDD" id="cd16962">
    <property type="entry name" value="RuvC"/>
    <property type="match status" value="1"/>
</dbReference>
<keyword evidence="7 12" id="KW-0378">Hydrolase</keyword>
<keyword evidence="11 12" id="KW-0234">DNA repair</keyword>
<dbReference type="InterPro" id="IPR036397">
    <property type="entry name" value="RNaseH_sf"/>
</dbReference>
<accession>A0ABQ4T4Z4</accession>
<keyword evidence="5 12" id="KW-0255">Endonuclease</keyword>
<dbReference type="PROSITE" id="PS01321">
    <property type="entry name" value="RUVC"/>
    <property type="match status" value="1"/>
</dbReference>
<evidence type="ECO:0000256" key="1">
    <source>
        <dbReference type="ARBA" id="ARBA00009518"/>
    </source>
</evidence>
<evidence type="ECO:0000256" key="10">
    <source>
        <dbReference type="ARBA" id="ARBA00023172"/>
    </source>
</evidence>
<feature type="active site" evidence="12">
    <location>
        <position position="11"/>
    </location>
</feature>
<dbReference type="PANTHER" id="PTHR30194:SF3">
    <property type="entry name" value="CROSSOVER JUNCTION ENDODEOXYRIBONUCLEASE RUVC"/>
    <property type="match status" value="1"/>
</dbReference>
<keyword evidence="2 12" id="KW-0963">Cytoplasm</keyword>
<keyword evidence="15" id="KW-1185">Reference proteome</keyword>
<evidence type="ECO:0000256" key="9">
    <source>
        <dbReference type="ARBA" id="ARBA00023125"/>
    </source>
</evidence>
<comment type="subcellular location">
    <subcellularLocation>
        <location evidence="12">Cytoplasm</location>
    </subcellularLocation>
</comment>
<keyword evidence="6 12" id="KW-0227">DNA damage</keyword>
<comment type="function">
    <text evidence="12">The RuvA-RuvB-RuvC complex processes Holliday junction (HJ) DNA during genetic recombination and DNA repair. Endonuclease that resolves HJ intermediates. Cleaves cruciform DNA by making single-stranded nicks across the HJ at symmetrical positions within the homologous arms, yielding a 5'-phosphate and a 3'-hydroxyl group; requires a central core of homology in the junction. The consensus cleavage sequence is 5'-(A/T)TT(C/G)-3'. Cleavage occurs on the 3'-side of the TT dinucleotide at the point of strand exchange. HJ branch migration catalyzed by RuvA-RuvB allows RuvC to scan DNA until it finds its consensus sequence, where it cleaves and resolves the cruciform DNA.</text>
</comment>
<dbReference type="HAMAP" id="MF_00034">
    <property type="entry name" value="RuvC"/>
    <property type="match status" value="1"/>
</dbReference>
<evidence type="ECO:0000256" key="8">
    <source>
        <dbReference type="ARBA" id="ARBA00022842"/>
    </source>
</evidence>
<evidence type="ECO:0000256" key="7">
    <source>
        <dbReference type="ARBA" id="ARBA00022801"/>
    </source>
</evidence>
<gene>
    <name evidence="12 14" type="primary">ruvC</name>
    <name evidence="14" type="ORF">LKMONMHP_1539</name>
</gene>
<evidence type="ECO:0000256" key="12">
    <source>
        <dbReference type="HAMAP-Rule" id="MF_00034"/>
    </source>
</evidence>
<keyword evidence="3 12" id="KW-0540">Nuclease</keyword>
<dbReference type="NCBIfam" id="TIGR00228">
    <property type="entry name" value="ruvC"/>
    <property type="match status" value="1"/>
</dbReference>
<dbReference type="EC" id="3.1.21.10" evidence="12 13"/>
<dbReference type="SUPFAM" id="SSF53098">
    <property type="entry name" value="Ribonuclease H-like"/>
    <property type="match status" value="1"/>
</dbReference>
<protein>
    <recommendedName>
        <fullName evidence="12 13">Crossover junction endodeoxyribonuclease RuvC</fullName>
        <ecNumber evidence="12 13">3.1.21.10</ecNumber>
    </recommendedName>
    <alternativeName>
        <fullName evidence="12">Holliday junction nuclease RuvC</fullName>
    </alternativeName>
    <alternativeName>
        <fullName evidence="12">Holliday junction resolvase RuvC</fullName>
    </alternativeName>
</protein>
<dbReference type="InterPro" id="IPR020563">
    <property type="entry name" value="X-over_junc_endoDNase_Mg_BS"/>
</dbReference>
<reference evidence="14" key="2">
    <citation type="submission" date="2021-08" db="EMBL/GenBank/DDBJ databases">
        <authorList>
            <person name="Tani A."/>
            <person name="Ola A."/>
            <person name="Ogura Y."/>
            <person name="Katsura K."/>
            <person name="Hayashi T."/>
        </authorList>
    </citation>
    <scope>NUCLEOTIDE SEQUENCE</scope>
    <source>
        <strain evidence="14">NBRC 15689</strain>
    </source>
</reference>
<keyword evidence="10 12" id="KW-0233">DNA recombination</keyword>
<evidence type="ECO:0000256" key="2">
    <source>
        <dbReference type="ARBA" id="ARBA00022490"/>
    </source>
</evidence>
<dbReference type="Proteomes" id="UP001055156">
    <property type="component" value="Unassembled WGS sequence"/>
</dbReference>
<proteinExistence type="inferred from homology"/>
<evidence type="ECO:0000313" key="15">
    <source>
        <dbReference type="Proteomes" id="UP001055156"/>
    </source>
</evidence>
<keyword evidence="4 12" id="KW-0479">Metal-binding</keyword>
<dbReference type="EMBL" id="BPQV01000004">
    <property type="protein sequence ID" value="GJE26688.1"/>
    <property type="molecule type" value="Genomic_DNA"/>
</dbReference>
<evidence type="ECO:0000256" key="6">
    <source>
        <dbReference type="ARBA" id="ARBA00022763"/>
    </source>
</evidence>
<reference evidence="14" key="1">
    <citation type="journal article" date="2021" name="Front. Microbiol.">
        <title>Comprehensive Comparative Genomics and Phenotyping of Methylobacterium Species.</title>
        <authorList>
            <person name="Alessa O."/>
            <person name="Ogura Y."/>
            <person name="Fujitani Y."/>
            <person name="Takami H."/>
            <person name="Hayashi T."/>
            <person name="Sahin N."/>
            <person name="Tani A."/>
        </authorList>
    </citation>
    <scope>NUCLEOTIDE SEQUENCE</scope>
    <source>
        <strain evidence="14">NBRC 15689</strain>
    </source>
</reference>
<comment type="subunit">
    <text evidence="12">Homodimer which binds Holliday junction (HJ) DNA. The HJ becomes 2-fold symmetrical on binding to RuvC with unstacked arms; it has a different conformation from HJ DNA in complex with RuvA. In the full resolvosome a probable DNA-RuvA(4)-RuvB(12)-RuvC(2) complex forms which resolves the HJ.</text>
</comment>
<evidence type="ECO:0000256" key="5">
    <source>
        <dbReference type="ARBA" id="ARBA00022759"/>
    </source>
</evidence>
<dbReference type="Gene3D" id="3.30.420.10">
    <property type="entry name" value="Ribonuclease H-like superfamily/Ribonuclease H"/>
    <property type="match status" value="1"/>
</dbReference>
<comment type="cofactor">
    <cofactor evidence="12">
        <name>Mg(2+)</name>
        <dbReference type="ChEBI" id="CHEBI:18420"/>
    </cofactor>
    <text evidence="12">Binds 2 Mg(2+) ion per subunit.</text>
</comment>
<feature type="binding site" evidence="12">
    <location>
        <position position="11"/>
    </location>
    <ligand>
        <name>Mg(2+)</name>
        <dbReference type="ChEBI" id="CHEBI:18420"/>
        <label>1</label>
    </ligand>
</feature>
<dbReference type="Pfam" id="PF02075">
    <property type="entry name" value="RuvC"/>
    <property type="match status" value="1"/>
</dbReference>
<evidence type="ECO:0000256" key="4">
    <source>
        <dbReference type="ARBA" id="ARBA00022723"/>
    </source>
</evidence>
<feature type="binding site" evidence="12">
    <location>
        <position position="71"/>
    </location>
    <ligand>
        <name>Mg(2+)</name>
        <dbReference type="ChEBI" id="CHEBI:18420"/>
        <label>2</label>
    </ligand>
</feature>
<feature type="active site" evidence="12">
    <location>
        <position position="71"/>
    </location>
</feature>
<dbReference type="PRINTS" id="PR00696">
    <property type="entry name" value="RSOLVASERUVC"/>
</dbReference>
<comment type="caution">
    <text evidence="14">The sequence shown here is derived from an EMBL/GenBank/DDBJ whole genome shotgun (WGS) entry which is preliminary data.</text>
</comment>
<sequence length="190" mass="19933">MTQEIRILGIDPGLRRTGWGLITAKGTKLAYLACGVVTSDGDLPLALRLRELHEGITRIVEAHAPDEVAVEETFVNKDAQATLKLGHARAIALLVPALAGLPVSEYAANLIKKSVAGSGHADKGQIQAMVKFLLPKAEFRLADAADALAIAVTHAHHRGHQRLKSRHGAAAGYEGPAAARIAAALARQGG</sequence>
<organism evidence="14 15">
    <name type="scientific">Methylobacterium organophilum</name>
    <dbReference type="NCBI Taxonomy" id="410"/>
    <lineage>
        <taxon>Bacteria</taxon>
        <taxon>Pseudomonadati</taxon>
        <taxon>Pseudomonadota</taxon>
        <taxon>Alphaproteobacteria</taxon>
        <taxon>Hyphomicrobiales</taxon>
        <taxon>Methylobacteriaceae</taxon>
        <taxon>Methylobacterium</taxon>
    </lineage>
</organism>
<comment type="catalytic activity">
    <reaction evidence="12">
        <text>Endonucleolytic cleavage at a junction such as a reciprocal single-stranded crossover between two homologous DNA duplexes (Holliday junction).</text>
        <dbReference type="EC" id="3.1.21.10"/>
    </reaction>
</comment>
<dbReference type="InterPro" id="IPR002176">
    <property type="entry name" value="X-over_junc_endoDNase_RuvC"/>
</dbReference>
<dbReference type="RefSeq" id="WP_238310568.1">
    <property type="nucleotide sequence ID" value="NZ_BPQV01000004.1"/>
</dbReference>